<accession>A0A7W5BBX0</accession>
<gene>
    <name evidence="2" type="ORF">FHS03_003350</name>
</gene>
<sequence length="207" mass="23199">MRKSLVSLVTILALGAGLFIAVNHVNINPKHSVGEVLDSHRNVSVFYNGAIGHVSERNLAPDGYNLGLKYQCVEFVKRYYYERFQHKMPQDRGHAKDFYDRKLSSGALNIERGLLQFASGSGEMPAEEDLLVFGPWVLNRFGHVAIVSQVGPDYVEVIQQNPGPFGTSRERYKLLIENGRPRVDAPRLLGWLRMPMPVDPASGHPTE</sequence>
<organism evidence="2 3">
    <name type="scientific">Pseudoduganella violacea</name>
    <dbReference type="NCBI Taxonomy" id="1715466"/>
    <lineage>
        <taxon>Bacteria</taxon>
        <taxon>Pseudomonadati</taxon>
        <taxon>Pseudomonadota</taxon>
        <taxon>Betaproteobacteria</taxon>
        <taxon>Burkholderiales</taxon>
        <taxon>Oxalobacteraceae</taxon>
        <taxon>Telluria group</taxon>
        <taxon>Pseudoduganella</taxon>
    </lineage>
</organism>
<dbReference type="PROSITE" id="PS50911">
    <property type="entry name" value="CHAP"/>
    <property type="match status" value="1"/>
</dbReference>
<dbReference type="Proteomes" id="UP000541535">
    <property type="component" value="Unassembled WGS sequence"/>
</dbReference>
<dbReference type="GO" id="GO:0016874">
    <property type="term" value="F:ligase activity"/>
    <property type="evidence" value="ECO:0007669"/>
    <property type="project" value="TreeGrafter"/>
</dbReference>
<dbReference type="InterPro" id="IPR038765">
    <property type="entry name" value="Papain-like_cys_pep_sf"/>
</dbReference>
<dbReference type="Gene3D" id="3.90.1720.10">
    <property type="entry name" value="endopeptidase domain like (from Nostoc punctiforme)"/>
    <property type="match status" value="1"/>
</dbReference>
<evidence type="ECO:0000313" key="2">
    <source>
        <dbReference type="EMBL" id="MBB3120286.1"/>
    </source>
</evidence>
<keyword evidence="3" id="KW-1185">Reference proteome</keyword>
<dbReference type="InterPro" id="IPR051705">
    <property type="entry name" value="Gsp_Synthetase/Amidase"/>
</dbReference>
<proteinExistence type="predicted"/>
<dbReference type="AlphaFoldDB" id="A0A7W5BBX0"/>
<dbReference type="EMBL" id="JACHXD010000009">
    <property type="protein sequence ID" value="MBB3120286.1"/>
    <property type="molecule type" value="Genomic_DNA"/>
</dbReference>
<dbReference type="InterPro" id="IPR007921">
    <property type="entry name" value="CHAP_dom"/>
</dbReference>
<evidence type="ECO:0000259" key="1">
    <source>
        <dbReference type="PROSITE" id="PS50911"/>
    </source>
</evidence>
<feature type="domain" description="Peptidase C51" evidence="1">
    <location>
        <begin position="47"/>
        <end position="193"/>
    </location>
</feature>
<dbReference type="SUPFAM" id="SSF54001">
    <property type="entry name" value="Cysteine proteinases"/>
    <property type="match status" value="1"/>
</dbReference>
<comment type="caution">
    <text evidence="2">The sequence shown here is derived from an EMBL/GenBank/DDBJ whole genome shotgun (WGS) entry which is preliminary data.</text>
</comment>
<reference evidence="2 3" key="1">
    <citation type="submission" date="2020-08" db="EMBL/GenBank/DDBJ databases">
        <title>Genomic Encyclopedia of Type Strains, Phase III (KMG-III): the genomes of soil and plant-associated and newly described type strains.</title>
        <authorList>
            <person name="Whitman W."/>
        </authorList>
    </citation>
    <scope>NUCLEOTIDE SEQUENCE [LARGE SCALE GENOMIC DNA]</scope>
    <source>
        <strain evidence="2 3">CECT 8897</strain>
    </source>
</reference>
<name>A0A7W5BBX0_9BURK</name>
<dbReference type="RefSeq" id="WP_183442039.1">
    <property type="nucleotide sequence ID" value="NZ_JACHXD010000009.1"/>
</dbReference>
<dbReference type="Pfam" id="PF05257">
    <property type="entry name" value="CHAP"/>
    <property type="match status" value="1"/>
</dbReference>
<protein>
    <recommendedName>
        <fullName evidence="1">Peptidase C51 domain-containing protein</fullName>
    </recommendedName>
</protein>
<evidence type="ECO:0000313" key="3">
    <source>
        <dbReference type="Proteomes" id="UP000541535"/>
    </source>
</evidence>
<dbReference type="PANTHER" id="PTHR30094">
    <property type="entry name" value="BIFUNCTIONAL GLUTATHIONYLSPERMIDINE SYNTHETASE/AMIDASE-RELATED"/>
    <property type="match status" value="1"/>
</dbReference>
<dbReference type="PANTHER" id="PTHR30094:SF0">
    <property type="entry name" value="BIFUNCTIONAL GLUTATHIONYLSPERMIDINE SYNTHETASE_AMIDASE-RELATED"/>
    <property type="match status" value="1"/>
</dbReference>